<evidence type="ECO:0000256" key="1">
    <source>
        <dbReference type="SAM" id="MobiDB-lite"/>
    </source>
</evidence>
<feature type="region of interest" description="Disordered" evidence="1">
    <location>
        <begin position="35"/>
        <end position="62"/>
    </location>
</feature>
<protein>
    <submittedName>
        <fullName evidence="2 3">Uncharacterized protein</fullName>
    </submittedName>
</protein>
<evidence type="ECO:0000313" key="4">
    <source>
        <dbReference type="Proteomes" id="UP000002051"/>
    </source>
</evidence>
<dbReference type="HOGENOM" id="CLU_2402950_0_0_1"/>
<evidence type="ECO:0000313" key="2">
    <source>
        <dbReference type="EMBL" id="KEH39247.1"/>
    </source>
</evidence>
<evidence type="ECO:0000313" key="3">
    <source>
        <dbReference type="EnsemblPlants" id="KEH39247"/>
    </source>
</evidence>
<sequence length="93" mass="10398">MEERKKKFVELNLHLCFVDPTPTYHHGYGLSAVKNNTDKIPQPPSQATTVRLRPCPMGHTLHNRWPKTARALHAGTTTREAAGGGERVEIVDN</sequence>
<dbReference type="EnsemblPlants" id="KEH39247">
    <property type="protein sequence ID" value="KEH39247"/>
    <property type="gene ID" value="MTR_2g091100"/>
</dbReference>
<dbReference type="Proteomes" id="UP000002051">
    <property type="component" value="Chromosome 2"/>
</dbReference>
<reference evidence="2 4" key="2">
    <citation type="journal article" date="2014" name="BMC Genomics">
        <title>An improved genome release (version Mt4.0) for the model legume Medicago truncatula.</title>
        <authorList>
            <person name="Tang H."/>
            <person name="Krishnakumar V."/>
            <person name="Bidwell S."/>
            <person name="Rosen B."/>
            <person name="Chan A."/>
            <person name="Zhou S."/>
            <person name="Gentzbittel L."/>
            <person name="Childs K.L."/>
            <person name="Yandell M."/>
            <person name="Gundlach H."/>
            <person name="Mayer K.F."/>
            <person name="Schwartz D.C."/>
            <person name="Town C.D."/>
        </authorList>
    </citation>
    <scope>GENOME REANNOTATION</scope>
    <source>
        <strain evidence="2">A17</strain>
        <strain evidence="3 4">cv. Jemalong A17</strain>
    </source>
</reference>
<keyword evidence="4" id="KW-1185">Reference proteome</keyword>
<proteinExistence type="predicted"/>
<name>A0A072VBS5_MEDTR</name>
<organism evidence="2 4">
    <name type="scientific">Medicago truncatula</name>
    <name type="common">Barrel medic</name>
    <name type="synonym">Medicago tribuloides</name>
    <dbReference type="NCBI Taxonomy" id="3880"/>
    <lineage>
        <taxon>Eukaryota</taxon>
        <taxon>Viridiplantae</taxon>
        <taxon>Streptophyta</taxon>
        <taxon>Embryophyta</taxon>
        <taxon>Tracheophyta</taxon>
        <taxon>Spermatophyta</taxon>
        <taxon>Magnoliopsida</taxon>
        <taxon>eudicotyledons</taxon>
        <taxon>Gunneridae</taxon>
        <taxon>Pentapetalae</taxon>
        <taxon>rosids</taxon>
        <taxon>fabids</taxon>
        <taxon>Fabales</taxon>
        <taxon>Fabaceae</taxon>
        <taxon>Papilionoideae</taxon>
        <taxon>50 kb inversion clade</taxon>
        <taxon>NPAAA clade</taxon>
        <taxon>Hologalegina</taxon>
        <taxon>IRL clade</taxon>
        <taxon>Trifolieae</taxon>
        <taxon>Medicago</taxon>
    </lineage>
</organism>
<reference evidence="3" key="3">
    <citation type="submission" date="2015-04" db="UniProtKB">
        <authorList>
            <consortium name="EnsemblPlants"/>
        </authorList>
    </citation>
    <scope>IDENTIFICATION</scope>
    <source>
        <strain evidence="3">cv. Jemalong A17</strain>
    </source>
</reference>
<accession>A0A072VBS5</accession>
<reference evidence="2 4" key="1">
    <citation type="journal article" date="2011" name="Nature">
        <title>The Medicago genome provides insight into the evolution of rhizobial symbioses.</title>
        <authorList>
            <person name="Young N.D."/>
            <person name="Debelle F."/>
            <person name="Oldroyd G.E."/>
            <person name="Geurts R."/>
            <person name="Cannon S.B."/>
            <person name="Udvardi M.K."/>
            <person name="Benedito V.A."/>
            <person name="Mayer K.F."/>
            <person name="Gouzy J."/>
            <person name="Schoof H."/>
            <person name="Van de Peer Y."/>
            <person name="Proost S."/>
            <person name="Cook D.R."/>
            <person name="Meyers B.C."/>
            <person name="Spannagl M."/>
            <person name="Cheung F."/>
            <person name="De Mita S."/>
            <person name="Krishnakumar V."/>
            <person name="Gundlach H."/>
            <person name="Zhou S."/>
            <person name="Mudge J."/>
            <person name="Bharti A.K."/>
            <person name="Murray J.D."/>
            <person name="Naoumkina M.A."/>
            <person name="Rosen B."/>
            <person name="Silverstein K.A."/>
            <person name="Tang H."/>
            <person name="Rombauts S."/>
            <person name="Zhao P.X."/>
            <person name="Zhou P."/>
            <person name="Barbe V."/>
            <person name="Bardou P."/>
            <person name="Bechner M."/>
            <person name="Bellec A."/>
            <person name="Berger A."/>
            <person name="Berges H."/>
            <person name="Bidwell S."/>
            <person name="Bisseling T."/>
            <person name="Choisne N."/>
            <person name="Couloux A."/>
            <person name="Denny R."/>
            <person name="Deshpande S."/>
            <person name="Dai X."/>
            <person name="Doyle J.J."/>
            <person name="Dudez A.M."/>
            <person name="Farmer A.D."/>
            <person name="Fouteau S."/>
            <person name="Franken C."/>
            <person name="Gibelin C."/>
            <person name="Gish J."/>
            <person name="Goldstein S."/>
            <person name="Gonzalez A.J."/>
            <person name="Green P.J."/>
            <person name="Hallab A."/>
            <person name="Hartog M."/>
            <person name="Hua A."/>
            <person name="Humphray S.J."/>
            <person name="Jeong D.H."/>
            <person name="Jing Y."/>
            <person name="Jocker A."/>
            <person name="Kenton S.M."/>
            <person name="Kim D.J."/>
            <person name="Klee K."/>
            <person name="Lai H."/>
            <person name="Lang C."/>
            <person name="Lin S."/>
            <person name="Macmil S.L."/>
            <person name="Magdelenat G."/>
            <person name="Matthews L."/>
            <person name="McCorrison J."/>
            <person name="Monaghan E.L."/>
            <person name="Mun J.H."/>
            <person name="Najar F.Z."/>
            <person name="Nicholson C."/>
            <person name="Noirot C."/>
            <person name="O'Bleness M."/>
            <person name="Paule C.R."/>
            <person name="Poulain J."/>
            <person name="Prion F."/>
            <person name="Qin B."/>
            <person name="Qu C."/>
            <person name="Retzel E.F."/>
            <person name="Riddle C."/>
            <person name="Sallet E."/>
            <person name="Samain S."/>
            <person name="Samson N."/>
            <person name="Sanders I."/>
            <person name="Saurat O."/>
            <person name="Scarpelli C."/>
            <person name="Schiex T."/>
            <person name="Segurens B."/>
            <person name="Severin A.J."/>
            <person name="Sherrier D.J."/>
            <person name="Shi R."/>
            <person name="Sims S."/>
            <person name="Singer S.R."/>
            <person name="Sinharoy S."/>
            <person name="Sterck L."/>
            <person name="Viollet A."/>
            <person name="Wang B.B."/>
            <person name="Wang K."/>
            <person name="Wang M."/>
            <person name="Wang X."/>
            <person name="Warfsmann J."/>
            <person name="Weissenbach J."/>
            <person name="White D.D."/>
            <person name="White J.D."/>
            <person name="Wiley G.B."/>
            <person name="Wincker P."/>
            <person name="Xing Y."/>
            <person name="Yang L."/>
            <person name="Yao Z."/>
            <person name="Ying F."/>
            <person name="Zhai J."/>
            <person name="Zhou L."/>
            <person name="Zuber A."/>
            <person name="Denarie J."/>
            <person name="Dixon R.A."/>
            <person name="May G.D."/>
            <person name="Schwartz D.C."/>
            <person name="Rogers J."/>
            <person name="Quetier F."/>
            <person name="Town C.D."/>
            <person name="Roe B.A."/>
        </authorList>
    </citation>
    <scope>NUCLEOTIDE SEQUENCE [LARGE SCALE GENOMIC DNA]</scope>
    <source>
        <strain evidence="2">A17</strain>
        <strain evidence="3 4">cv. Jemalong A17</strain>
    </source>
</reference>
<gene>
    <name evidence="2" type="ordered locus">MTR_2g091100</name>
</gene>
<dbReference type="AlphaFoldDB" id="A0A072VBS5"/>
<feature type="compositionally biased region" description="Polar residues" evidence="1">
    <location>
        <begin position="35"/>
        <end position="49"/>
    </location>
</feature>
<dbReference type="EMBL" id="CM001218">
    <property type="protein sequence ID" value="KEH39247.1"/>
    <property type="molecule type" value="Genomic_DNA"/>
</dbReference>